<feature type="domain" description="WIYLD" evidence="2">
    <location>
        <begin position="6"/>
        <end position="67"/>
    </location>
</feature>
<evidence type="ECO:0000313" key="3">
    <source>
        <dbReference type="EnsemblPlants" id="OMERI09G00720.1"/>
    </source>
</evidence>
<evidence type="ECO:0000259" key="2">
    <source>
        <dbReference type="Pfam" id="PF10440"/>
    </source>
</evidence>
<dbReference type="InterPro" id="IPR043017">
    <property type="entry name" value="WIYLD_dom_sf"/>
</dbReference>
<dbReference type="eggNOG" id="ENOG502S7BK">
    <property type="taxonomic scope" value="Eukaryota"/>
</dbReference>
<organism evidence="3">
    <name type="scientific">Oryza meridionalis</name>
    <dbReference type="NCBI Taxonomy" id="40149"/>
    <lineage>
        <taxon>Eukaryota</taxon>
        <taxon>Viridiplantae</taxon>
        <taxon>Streptophyta</taxon>
        <taxon>Embryophyta</taxon>
        <taxon>Tracheophyta</taxon>
        <taxon>Spermatophyta</taxon>
        <taxon>Magnoliopsida</taxon>
        <taxon>Liliopsida</taxon>
        <taxon>Poales</taxon>
        <taxon>Poaceae</taxon>
        <taxon>BOP clade</taxon>
        <taxon>Oryzoideae</taxon>
        <taxon>Oryzeae</taxon>
        <taxon>Oryzinae</taxon>
        <taxon>Oryza</taxon>
    </lineage>
</organism>
<reference evidence="3" key="1">
    <citation type="submission" date="2015-04" db="UniProtKB">
        <authorList>
            <consortium name="EnsemblPlants"/>
        </authorList>
    </citation>
    <scope>IDENTIFICATION</scope>
</reference>
<dbReference type="Proteomes" id="UP000008021">
    <property type="component" value="Chromosome 9"/>
</dbReference>
<dbReference type="Pfam" id="PF10440">
    <property type="entry name" value="WIYLD"/>
    <property type="match status" value="1"/>
</dbReference>
<name>A0A0E0EPH4_9ORYZ</name>
<dbReference type="STRING" id="40149.A0A0E0EPH4"/>
<reference evidence="3" key="2">
    <citation type="submission" date="2018-05" db="EMBL/GenBank/DDBJ databases">
        <title>OmerRS3 (Oryza meridionalis Reference Sequence Version 3).</title>
        <authorList>
            <person name="Zhang J."/>
            <person name="Kudrna D."/>
            <person name="Lee S."/>
            <person name="Talag J."/>
            <person name="Welchert J."/>
            <person name="Wing R.A."/>
        </authorList>
    </citation>
    <scope>NUCLEOTIDE SEQUENCE [LARGE SCALE GENOMIC DNA]</scope>
    <source>
        <strain evidence="3">cv. OR44</strain>
    </source>
</reference>
<proteinExistence type="predicted"/>
<evidence type="ECO:0000313" key="4">
    <source>
        <dbReference type="Proteomes" id="UP000008021"/>
    </source>
</evidence>
<sequence>MPPRRPKKGVRRIDAAIDHFTPMGYAAAHIRTVVKDLLKVYGDDGWPFLEEGAYHVVQEALFDKEEQLQLQLLQQEEEQEQEHQQPQQLDGAMEDTPIENSMPIVEMHEVPAEAEPTVEEMQEALFQKQKEEQLQLQLFQQEGRGTGRPTAQQLEGAHEAPLESNLSIVEVYEVPAEAEPLVEEVDPMLVDEPATVICGTRRPCYGWLIEYVSESDTEEEMHVPSQESLSCKRKLG</sequence>
<feature type="region of interest" description="Disordered" evidence="1">
    <location>
        <begin position="75"/>
        <end position="95"/>
    </location>
</feature>
<keyword evidence="4" id="KW-1185">Reference proteome</keyword>
<dbReference type="Gene3D" id="1.10.8.850">
    <property type="entry name" value="Histone-lysine N methyltransferase , C-terminal domain-like"/>
    <property type="match status" value="1"/>
</dbReference>
<dbReference type="EnsemblPlants" id="OMERI09G00720.1">
    <property type="protein sequence ID" value="OMERI09G00720.1"/>
    <property type="gene ID" value="OMERI09G00720"/>
</dbReference>
<protein>
    <recommendedName>
        <fullName evidence="2">WIYLD domain-containing protein</fullName>
    </recommendedName>
</protein>
<evidence type="ECO:0000256" key="1">
    <source>
        <dbReference type="SAM" id="MobiDB-lite"/>
    </source>
</evidence>
<dbReference type="PANTHER" id="PTHR34271:SF1">
    <property type="entry name" value="NUCLEOLAR HISTONE METHYLTRANSFERASE-RELATED PROTEIN"/>
    <property type="match status" value="1"/>
</dbReference>
<dbReference type="PANTHER" id="PTHR34271">
    <property type="entry name" value="NUCLEOLAR HISTONE METHYLTRANSFERASE-RELATED PROTEIN"/>
    <property type="match status" value="1"/>
</dbReference>
<dbReference type="Gramene" id="OMERI09G00720.1">
    <property type="protein sequence ID" value="OMERI09G00720.1"/>
    <property type="gene ID" value="OMERI09G00720"/>
</dbReference>
<dbReference type="InterPro" id="IPR018848">
    <property type="entry name" value="WIYLD_domain"/>
</dbReference>
<dbReference type="HOGENOM" id="CLU_080833_2_0_1"/>
<dbReference type="AlphaFoldDB" id="A0A0E0EPH4"/>
<accession>A0A0E0EPH4</accession>
<feature type="region of interest" description="Disordered" evidence="1">
    <location>
        <begin position="216"/>
        <end position="236"/>
    </location>
</feature>